<evidence type="ECO:0000256" key="3">
    <source>
        <dbReference type="SAM" id="Phobius"/>
    </source>
</evidence>
<comment type="similarity">
    <text evidence="1">Belongs to the sel-1 family.</text>
</comment>
<protein>
    <submittedName>
        <fullName evidence="5">HCP-like protein</fullName>
    </submittedName>
</protein>
<keyword evidence="3" id="KW-0812">Transmembrane</keyword>
<dbReference type="InterPro" id="IPR006597">
    <property type="entry name" value="Sel1-like"/>
</dbReference>
<proteinExistence type="inferred from homology"/>
<feature type="region of interest" description="Disordered" evidence="2">
    <location>
        <begin position="784"/>
        <end position="811"/>
    </location>
</feature>
<evidence type="ECO:0000256" key="1">
    <source>
        <dbReference type="ARBA" id="ARBA00038101"/>
    </source>
</evidence>
<keyword evidence="6" id="KW-1185">Reference proteome</keyword>
<evidence type="ECO:0000256" key="2">
    <source>
        <dbReference type="SAM" id="MobiDB-lite"/>
    </source>
</evidence>
<dbReference type="SUPFAM" id="SSF81901">
    <property type="entry name" value="HCP-like"/>
    <property type="match status" value="3"/>
</dbReference>
<feature type="signal peptide" evidence="4">
    <location>
        <begin position="1"/>
        <end position="23"/>
    </location>
</feature>
<organism evidence="5 6">
    <name type="scientific">Microthyrium microscopicum</name>
    <dbReference type="NCBI Taxonomy" id="703497"/>
    <lineage>
        <taxon>Eukaryota</taxon>
        <taxon>Fungi</taxon>
        <taxon>Dikarya</taxon>
        <taxon>Ascomycota</taxon>
        <taxon>Pezizomycotina</taxon>
        <taxon>Dothideomycetes</taxon>
        <taxon>Dothideomycetes incertae sedis</taxon>
        <taxon>Microthyriales</taxon>
        <taxon>Microthyriaceae</taxon>
        <taxon>Microthyrium</taxon>
    </lineage>
</organism>
<name>A0A6A6U835_9PEZI</name>
<evidence type="ECO:0000256" key="4">
    <source>
        <dbReference type="SAM" id="SignalP"/>
    </source>
</evidence>
<dbReference type="EMBL" id="MU004236">
    <property type="protein sequence ID" value="KAF2668130.1"/>
    <property type="molecule type" value="Genomic_DNA"/>
</dbReference>
<dbReference type="Pfam" id="PF08238">
    <property type="entry name" value="Sel1"/>
    <property type="match status" value="10"/>
</dbReference>
<feature type="transmembrane region" description="Helical" evidence="3">
    <location>
        <begin position="749"/>
        <end position="768"/>
    </location>
</feature>
<feature type="compositionally biased region" description="Polar residues" evidence="2">
    <location>
        <begin position="258"/>
        <end position="271"/>
    </location>
</feature>
<keyword evidence="3" id="KW-0472">Membrane</keyword>
<keyword evidence="3" id="KW-1133">Transmembrane helix</keyword>
<dbReference type="AlphaFoldDB" id="A0A6A6U835"/>
<evidence type="ECO:0000313" key="6">
    <source>
        <dbReference type="Proteomes" id="UP000799302"/>
    </source>
</evidence>
<dbReference type="PANTHER" id="PTHR11102:SF147">
    <property type="entry name" value="SEL1L ADAPTOR SUBUNIT OF ERAD E3 UBIQUITIN LIGASE"/>
    <property type="match status" value="1"/>
</dbReference>
<keyword evidence="4" id="KW-0732">Signal</keyword>
<gene>
    <name evidence="5" type="ORF">BT63DRAFT_401931</name>
</gene>
<dbReference type="OrthoDB" id="27934at2759"/>
<dbReference type="GO" id="GO:0005789">
    <property type="term" value="C:endoplasmic reticulum membrane"/>
    <property type="evidence" value="ECO:0007669"/>
    <property type="project" value="TreeGrafter"/>
</dbReference>
<dbReference type="Gene3D" id="1.25.40.10">
    <property type="entry name" value="Tetratricopeptide repeat domain"/>
    <property type="match status" value="3"/>
</dbReference>
<dbReference type="SMART" id="SM00671">
    <property type="entry name" value="SEL1"/>
    <property type="match status" value="10"/>
</dbReference>
<evidence type="ECO:0000313" key="5">
    <source>
        <dbReference type="EMBL" id="KAF2668130.1"/>
    </source>
</evidence>
<dbReference type="PANTHER" id="PTHR11102">
    <property type="entry name" value="SEL-1-LIKE PROTEIN"/>
    <property type="match status" value="1"/>
</dbReference>
<accession>A0A6A6U835</accession>
<feature type="region of interest" description="Disordered" evidence="2">
    <location>
        <begin position="256"/>
        <end position="276"/>
    </location>
</feature>
<feature type="chain" id="PRO_5025351204" evidence="4">
    <location>
        <begin position="24"/>
        <end position="821"/>
    </location>
</feature>
<reference evidence="5" key="1">
    <citation type="journal article" date="2020" name="Stud. Mycol.">
        <title>101 Dothideomycetes genomes: a test case for predicting lifestyles and emergence of pathogens.</title>
        <authorList>
            <person name="Haridas S."/>
            <person name="Albert R."/>
            <person name="Binder M."/>
            <person name="Bloem J."/>
            <person name="Labutti K."/>
            <person name="Salamov A."/>
            <person name="Andreopoulos B."/>
            <person name="Baker S."/>
            <person name="Barry K."/>
            <person name="Bills G."/>
            <person name="Bluhm B."/>
            <person name="Cannon C."/>
            <person name="Castanera R."/>
            <person name="Culley D."/>
            <person name="Daum C."/>
            <person name="Ezra D."/>
            <person name="Gonzalez J."/>
            <person name="Henrissat B."/>
            <person name="Kuo A."/>
            <person name="Liang C."/>
            <person name="Lipzen A."/>
            <person name="Lutzoni F."/>
            <person name="Magnuson J."/>
            <person name="Mondo S."/>
            <person name="Nolan M."/>
            <person name="Ohm R."/>
            <person name="Pangilinan J."/>
            <person name="Park H.-J."/>
            <person name="Ramirez L."/>
            <person name="Alfaro M."/>
            <person name="Sun H."/>
            <person name="Tritt A."/>
            <person name="Yoshinaga Y."/>
            <person name="Zwiers L.-H."/>
            <person name="Turgeon B."/>
            <person name="Goodwin S."/>
            <person name="Spatafora J."/>
            <person name="Crous P."/>
            <person name="Grigoriev I."/>
        </authorList>
    </citation>
    <scope>NUCLEOTIDE SEQUENCE</scope>
    <source>
        <strain evidence="5">CBS 115976</strain>
    </source>
</reference>
<dbReference type="GO" id="GO:0036503">
    <property type="term" value="P:ERAD pathway"/>
    <property type="evidence" value="ECO:0007669"/>
    <property type="project" value="TreeGrafter"/>
</dbReference>
<dbReference type="Proteomes" id="UP000799302">
    <property type="component" value="Unassembled WGS sequence"/>
</dbReference>
<sequence length="821" mass="90492">MSALINAVLCSLLLLSSSSPSFAQETSSEYITSPSGRPADTAYRDAIHVLTTISPRSNVLPTRQSVGVASYLKNTVESFYLGGSRADTPVSFGHNDRLTQARRLLEQAASGNHSDAIYLLADMNFFGNYSHPRNLSEAFNRYKQLADLTGNSSAQHMVGFFYATGLGSVVEQDQAKAMLYYTFAADQGNERSQMAMAYRHHYGIGTPKDCQIAVRYWGKVANRAFNYIRSGPPGGNTLLKHRYRISDEAGGIYGDGASVSSSGHNSRNGPANSDAHASQGDVVEWLDLLSRKGDIKATFNLGRMHWDGGREMKPDFAIAKRYFLEVARAYWSKSGKVNPDVSAVTELLAGKSAGFLGWMFLRGEGTEQSYDLAKKWFKRGLSLANSQSQYSLGLMYLDGIGVPQNSKQAYQYFQAAADQEHPGAQVYLGMFYMDIGDIKTSTAYFELAARKGNVEAIYYLAEIEKSGIGQEPSCEIASHHFKLVSERAEPVVASFAEANNAFEAGDIDLALLDYMLAAEQGFEVAQTNVAFLLDKARRRQTLLRIPLPPAVKQVLPILSNRIHIPTTQTLALLYWTRSARQSNIDSLVKMGDYYLDGMGSDASADKASACYQAAAETMQSAQALWNLGWMYENGLGGHDQDFHLAKRWYDQALEINKEAYLPVKLALLKLRIRSYWNSWTRGSAKSIQDEPRRRNRPNSLKEWFSAFLAAEADAAAARADTGDDLGMGWDGSDIDLTDEEIWSELLDGLLESFVILGLGAVLIGLVMYRRQRANRQAIERQRELMNGGGNGHGNDGDDDRGVFPPRGDGEIIDWAVGGVGH</sequence>
<dbReference type="InterPro" id="IPR050767">
    <property type="entry name" value="Sel1_AlgK"/>
</dbReference>
<dbReference type="InterPro" id="IPR011990">
    <property type="entry name" value="TPR-like_helical_dom_sf"/>
</dbReference>